<sequence>MTYSGSLLLAVPKVTLALETLKLTEGRGGVLIEASRNGLGLLRLTHQDSVTTKDDGHVLNLVPVDPGQDLGPTRVRCTAGDPAQGSVAAAIKMKSKDSMSEVIVRPCVRIWVPEKKNVK</sequence>
<evidence type="ECO:0000313" key="3">
    <source>
        <dbReference type="Proteomes" id="UP000264820"/>
    </source>
</evidence>
<reference evidence="2" key="1">
    <citation type="submission" date="2025-08" db="UniProtKB">
        <authorList>
            <consortium name="Ensembl"/>
        </authorList>
    </citation>
    <scope>IDENTIFICATION</scope>
</reference>
<keyword evidence="1" id="KW-0732">Signal</keyword>
<name>A0A3Q2Y049_HIPCM</name>
<feature type="chain" id="PRO_5018613511" evidence="1">
    <location>
        <begin position="18"/>
        <end position="119"/>
    </location>
</feature>
<feature type="signal peptide" evidence="1">
    <location>
        <begin position="1"/>
        <end position="17"/>
    </location>
</feature>
<dbReference type="Proteomes" id="UP000264820">
    <property type="component" value="Unplaced"/>
</dbReference>
<evidence type="ECO:0000256" key="1">
    <source>
        <dbReference type="SAM" id="SignalP"/>
    </source>
</evidence>
<accession>A0A3Q2Y049</accession>
<organism evidence="2 3">
    <name type="scientific">Hippocampus comes</name>
    <name type="common">Tiger tail seahorse</name>
    <dbReference type="NCBI Taxonomy" id="109280"/>
    <lineage>
        <taxon>Eukaryota</taxon>
        <taxon>Metazoa</taxon>
        <taxon>Chordata</taxon>
        <taxon>Craniata</taxon>
        <taxon>Vertebrata</taxon>
        <taxon>Euteleostomi</taxon>
        <taxon>Actinopterygii</taxon>
        <taxon>Neopterygii</taxon>
        <taxon>Teleostei</taxon>
        <taxon>Neoteleostei</taxon>
        <taxon>Acanthomorphata</taxon>
        <taxon>Syngnathiaria</taxon>
        <taxon>Syngnathiformes</taxon>
        <taxon>Syngnathoidei</taxon>
        <taxon>Syngnathidae</taxon>
        <taxon>Hippocampus</taxon>
    </lineage>
</organism>
<proteinExistence type="predicted"/>
<dbReference type="GeneTree" id="ENSGT00940000176941"/>
<evidence type="ECO:0000313" key="2">
    <source>
        <dbReference type="Ensembl" id="ENSHCOP00000006101.1"/>
    </source>
</evidence>
<dbReference type="OMA" id="THPDPLF"/>
<keyword evidence="3" id="KW-1185">Reference proteome</keyword>
<dbReference type="Ensembl" id="ENSHCOT00000004237.1">
    <property type="protein sequence ID" value="ENSHCOP00000006101.1"/>
    <property type="gene ID" value="ENSHCOG00000007832.1"/>
</dbReference>
<dbReference type="AlphaFoldDB" id="A0A3Q2Y049"/>
<protein>
    <submittedName>
        <fullName evidence="2">Uncharacterized protein</fullName>
    </submittedName>
</protein>
<reference evidence="2" key="2">
    <citation type="submission" date="2025-09" db="UniProtKB">
        <authorList>
            <consortium name="Ensembl"/>
        </authorList>
    </citation>
    <scope>IDENTIFICATION</scope>
</reference>